<accession>A0A6B8W2E4</accession>
<dbReference type="AlphaFoldDB" id="A0A6B8W2E4"/>
<dbReference type="Proteomes" id="UP000427071">
    <property type="component" value="Chromosome"/>
</dbReference>
<dbReference type="Gene3D" id="3.40.710.10">
    <property type="entry name" value="DD-peptidase/beta-lactamase superfamily"/>
    <property type="match status" value="1"/>
</dbReference>
<dbReference type="SUPFAM" id="SSF56601">
    <property type="entry name" value="beta-lactamase/transpeptidase-like"/>
    <property type="match status" value="1"/>
</dbReference>
<proteinExistence type="predicted"/>
<protein>
    <submittedName>
        <fullName evidence="2">D-alanyl-D-alanine-carboxypeptidase/endopeptidase AmpH</fullName>
        <ecNumber evidence="2">3.4.-.-</ecNumber>
    </submittedName>
</protein>
<keyword evidence="3" id="KW-1185">Reference proteome</keyword>
<dbReference type="RefSeq" id="WP_156192177.1">
    <property type="nucleotide sequence ID" value="NZ_CP046452.1"/>
</dbReference>
<evidence type="ECO:0000259" key="1">
    <source>
        <dbReference type="Pfam" id="PF00144"/>
    </source>
</evidence>
<evidence type="ECO:0000313" key="3">
    <source>
        <dbReference type="Proteomes" id="UP000427071"/>
    </source>
</evidence>
<dbReference type="InterPro" id="IPR050491">
    <property type="entry name" value="AmpC-like"/>
</dbReference>
<dbReference type="InterPro" id="IPR012338">
    <property type="entry name" value="Beta-lactam/transpept-like"/>
</dbReference>
<name>A0A6B8W2E4_9CORY</name>
<feature type="domain" description="Beta-lactamase-related" evidence="1">
    <location>
        <begin position="49"/>
        <end position="308"/>
    </location>
</feature>
<reference evidence="3" key="1">
    <citation type="submission" date="2019-11" db="EMBL/GenBank/DDBJ databases">
        <title>Complete genome sequence of Corynebacterium kalinowskii 1959, a novel Corynebacterium species isolated from soil of a small paddock in Vilsendorf, Germany.</title>
        <authorList>
            <person name="Schaffert L."/>
            <person name="Ruwe M."/>
            <person name="Milse J."/>
            <person name="Hanuschka K."/>
            <person name="Ortseifen V."/>
            <person name="Droste J."/>
            <person name="Brandt D."/>
            <person name="Schlueter L."/>
            <person name="Kutter Y."/>
            <person name="Vinke S."/>
            <person name="Viehoefer P."/>
            <person name="Jacob L."/>
            <person name="Luebke N.-C."/>
            <person name="Schulte-Berndt E."/>
            <person name="Hain C."/>
            <person name="Linder M."/>
            <person name="Schmidt P."/>
            <person name="Wollenschlaeger L."/>
            <person name="Luttermann T."/>
            <person name="Thieme E."/>
            <person name="Hassa J."/>
            <person name="Haak M."/>
            <person name="Wittchen M."/>
            <person name="Mentz A."/>
            <person name="Persicke M."/>
            <person name="Busche T."/>
            <person name="Ruckert C."/>
        </authorList>
    </citation>
    <scope>NUCLEOTIDE SEQUENCE [LARGE SCALE GENOMIC DNA]</scope>
    <source>
        <strain evidence="3">1959</strain>
    </source>
</reference>
<dbReference type="EMBL" id="CP046452">
    <property type="protein sequence ID" value="QGU01808.1"/>
    <property type="molecule type" value="Genomic_DNA"/>
</dbReference>
<sequence>MRKALATVVGLATVAALVIFGPQPVKLADTQTGNPQLATFLAENSPRGAHNVTAFVLDGDQPVFAGLGANEHTEVEIGSVTKTFTAELLRQAVEKGTVRLDTKVSDIIDTRGAPIGSATLEQLANHEAGLPRNPGLDTLSLFIERNPYGSVTREDIFKMALKADLKGQGERNYSNLGVALLGQLIAEKDGRSWEEMVQQDIFDPLGMTSTYVASVGKAADAPHGLNGRGREAANWEMDGYAPCGAIRSTAFDMAKFALHVRSVGVPSYAWKHDDYGASHNGSTGGFRTMLVFDPTGQRAAFVNNNSTTRMDELGKEMLKWQQ</sequence>
<organism evidence="2 3">
    <name type="scientific">Corynebacterium kalinowskii</name>
    <dbReference type="NCBI Taxonomy" id="2675216"/>
    <lineage>
        <taxon>Bacteria</taxon>
        <taxon>Bacillati</taxon>
        <taxon>Actinomycetota</taxon>
        <taxon>Actinomycetes</taxon>
        <taxon>Mycobacteriales</taxon>
        <taxon>Corynebacteriaceae</taxon>
        <taxon>Corynebacterium</taxon>
    </lineage>
</organism>
<dbReference type="PANTHER" id="PTHR46825">
    <property type="entry name" value="D-ALANYL-D-ALANINE-CARBOXYPEPTIDASE/ENDOPEPTIDASE AMPH"/>
    <property type="match status" value="1"/>
</dbReference>
<dbReference type="KEGG" id="ckw:CKALI_04650"/>
<keyword evidence="2" id="KW-0378">Hydrolase</keyword>
<dbReference type="InterPro" id="IPR001466">
    <property type="entry name" value="Beta-lactam-related"/>
</dbReference>
<evidence type="ECO:0000313" key="2">
    <source>
        <dbReference type="EMBL" id="QGU01808.1"/>
    </source>
</evidence>
<dbReference type="EC" id="3.4.-.-" evidence="2"/>
<dbReference type="Pfam" id="PF00144">
    <property type="entry name" value="Beta-lactamase"/>
    <property type="match status" value="1"/>
</dbReference>
<dbReference type="PANTHER" id="PTHR46825:SF9">
    <property type="entry name" value="BETA-LACTAMASE-RELATED DOMAIN-CONTAINING PROTEIN"/>
    <property type="match status" value="1"/>
</dbReference>
<dbReference type="GO" id="GO:0016787">
    <property type="term" value="F:hydrolase activity"/>
    <property type="evidence" value="ECO:0007669"/>
    <property type="project" value="UniProtKB-KW"/>
</dbReference>
<gene>
    <name evidence="2" type="primary">ampH</name>
    <name evidence="2" type="ORF">CKALI_04650</name>
</gene>